<evidence type="ECO:0000313" key="2">
    <source>
        <dbReference type="Proteomes" id="UP000243975"/>
    </source>
</evidence>
<protein>
    <submittedName>
        <fullName evidence="1">Uncharacterized protein</fullName>
    </submittedName>
</protein>
<gene>
    <name evidence="1" type="ORF">Ccrd_026099</name>
</gene>
<dbReference type="Gramene" id="KVH88681">
    <property type="protein sequence ID" value="KVH88681"/>
    <property type="gene ID" value="Ccrd_026099"/>
</dbReference>
<evidence type="ECO:0000313" key="1">
    <source>
        <dbReference type="EMBL" id="KVH88681.1"/>
    </source>
</evidence>
<accession>A0A103XDD8</accession>
<dbReference type="EMBL" id="LEKV01005350">
    <property type="protein sequence ID" value="KVH88681.1"/>
    <property type="molecule type" value="Genomic_DNA"/>
</dbReference>
<sequence length="186" mass="20677">MSAMTGAHFTNELVENKVSPPLIIRRTVEYSHGELLETKFLSMNSITEDEYQLDSIKGFRSTRVDVRDITCGDNSGWFSVKWNGPFTSSNGVFGTTHKCRRPSSLKATAAFARDMVSTTVYGDVLVIGWRSTYISISSGLISKSSSLRPFPDPAFAKSKAWYLFNVSAPLKRRCAVNIFPLSKTSK</sequence>
<proteinExistence type="predicted"/>
<name>A0A103XDD8_CYNCS</name>
<keyword evidence="2" id="KW-1185">Reference proteome</keyword>
<comment type="caution">
    <text evidence="1">The sequence shown here is derived from an EMBL/GenBank/DDBJ whole genome shotgun (WGS) entry which is preliminary data.</text>
</comment>
<reference evidence="1 2" key="1">
    <citation type="journal article" date="2016" name="Sci. Rep.">
        <title>The genome sequence of the outbreeding globe artichoke constructed de novo incorporating a phase-aware low-pass sequencing strategy of F1 progeny.</title>
        <authorList>
            <person name="Scaglione D."/>
            <person name="Reyes-Chin-Wo S."/>
            <person name="Acquadro A."/>
            <person name="Froenicke L."/>
            <person name="Portis E."/>
            <person name="Beitel C."/>
            <person name="Tirone M."/>
            <person name="Mauro R."/>
            <person name="Lo Monaco A."/>
            <person name="Mauromicale G."/>
            <person name="Faccioli P."/>
            <person name="Cattivelli L."/>
            <person name="Rieseberg L."/>
            <person name="Michelmore R."/>
            <person name="Lanteri S."/>
        </authorList>
    </citation>
    <scope>NUCLEOTIDE SEQUENCE [LARGE SCALE GENOMIC DNA]</scope>
    <source>
        <strain evidence="1">2C</strain>
    </source>
</reference>
<dbReference type="Proteomes" id="UP000243975">
    <property type="component" value="Unassembled WGS sequence"/>
</dbReference>
<organism evidence="1 2">
    <name type="scientific">Cynara cardunculus var. scolymus</name>
    <name type="common">Globe artichoke</name>
    <name type="synonym">Cynara scolymus</name>
    <dbReference type="NCBI Taxonomy" id="59895"/>
    <lineage>
        <taxon>Eukaryota</taxon>
        <taxon>Viridiplantae</taxon>
        <taxon>Streptophyta</taxon>
        <taxon>Embryophyta</taxon>
        <taxon>Tracheophyta</taxon>
        <taxon>Spermatophyta</taxon>
        <taxon>Magnoliopsida</taxon>
        <taxon>eudicotyledons</taxon>
        <taxon>Gunneridae</taxon>
        <taxon>Pentapetalae</taxon>
        <taxon>asterids</taxon>
        <taxon>campanulids</taxon>
        <taxon>Asterales</taxon>
        <taxon>Asteraceae</taxon>
        <taxon>Carduoideae</taxon>
        <taxon>Cardueae</taxon>
        <taxon>Carduinae</taxon>
        <taxon>Cynara</taxon>
    </lineage>
</organism>
<dbReference type="AlphaFoldDB" id="A0A103XDD8"/>